<dbReference type="Proteomes" id="UP000229342">
    <property type="component" value="Unassembled WGS sequence"/>
</dbReference>
<protein>
    <submittedName>
        <fullName evidence="1">Uncharacterized protein</fullName>
    </submittedName>
</protein>
<evidence type="ECO:0000313" key="1">
    <source>
        <dbReference type="EMBL" id="PIQ68668.1"/>
    </source>
</evidence>
<sequence length="71" mass="8053">ILRAISRLKYAVPLNDFTKETSTKYFSGTAVTYAFPHPQGGMKWRTKRKKQEETSAEISAVSSIDFLIFPP</sequence>
<name>A0A2H0KBM1_9BACT</name>
<comment type="caution">
    <text evidence="1">The sequence shown here is derived from an EMBL/GenBank/DDBJ whole genome shotgun (WGS) entry which is preliminary data.</text>
</comment>
<organism evidence="1 2">
    <name type="scientific">Candidatus Taylorbacteria bacterium CG11_big_fil_rev_8_21_14_0_20_46_11</name>
    <dbReference type="NCBI Taxonomy" id="1975025"/>
    <lineage>
        <taxon>Bacteria</taxon>
        <taxon>Candidatus Tayloriibacteriota</taxon>
    </lineage>
</organism>
<proteinExistence type="predicted"/>
<accession>A0A2H0KBM1</accession>
<dbReference type="EMBL" id="PCVG01000035">
    <property type="protein sequence ID" value="PIQ68668.1"/>
    <property type="molecule type" value="Genomic_DNA"/>
</dbReference>
<gene>
    <name evidence="1" type="ORF">COV91_02815</name>
</gene>
<dbReference type="AlphaFoldDB" id="A0A2H0KBM1"/>
<feature type="non-terminal residue" evidence="1">
    <location>
        <position position="1"/>
    </location>
</feature>
<evidence type="ECO:0000313" key="2">
    <source>
        <dbReference type="Proteomes" id="UP000229342"/>
    </source>
</evidence>
<reference evidence="1 2" key="1">
    <citation type="submission" date="2017-09" db="EMBL/GenBank/DDBJ databases">
        <title>Depth-based differentiation of microbial function through sediment-hosted aquifers and enrichment of novel symbionts in the deep terrestrial subsurface.</title>
        <authorList>
            <person name="Probst A.J."/>
            <person name="Ladd B."/>
            <person name="Jarett J.K."/>
            <person name="Geller-Mcgrath D.E."/>
            <person name="Sieber C.M."/>
            <person name="Emerson J.B."/>
            <person name="Anantharaman K."/>
            <person name="Thomas B.C."/>
            <person name="Malmstrom R."/>
            <person name="Stieglmeier M."/>
            <person name="Klingl A."/>
            <person name="Woyke T."/>
            <person name="Ryan C.M."/>
            <person name="Banfield J.F."/>
        </authorList>
    </citation>
    <scope>NUCLEOTIDE SEQUENCE [LARGE SCALE GENOMIC DNA]</scope>
    <source>
        <strain evidence="1">CG11_big_fil_rev_8_21_14_0_20_46_11</strain>
    </source>
</reference>